<comment type="caution">
    <text evidence="1">The sequence shown here is derived from an EMBL/GenBank/DDBJ whole genome shotgun (WGS) entry which is preliminary data.</text>
</comment>
<evidence type="ECO:0000313" key="2">
    <source>
        <dbReference type="Proteomes" id="UP001162060"/>
    </source>
</evidence>
<reference evidence="1" key="1">
    <citation type="submission" date="2024-01" db="EMBL/GenBank/DDBJ databases">
        <authorList>
            <person name="Webb A."/>
        </authorList>
    </citation>
    <scope>NUCLEOTIDE SEQUENCE</scope>
    <source>
        <strain evidence="1">Pm1</strain>
    </source>
</reference>
<dbReference type="Proteomes" id="UP001162060">
    <property type="component" value="Unassembled WGS sequence"/>
</dbReference>
<dbReference type="AlphaFoldDB" id="A0AAV1TCN4"/>
<proteinExistence type="predicted"/>
<organism evidence="1 2">
    <name type="scientific">Peronospora matthiolae</name>
    <dbReference type="NCBI Taxonomy" id="2874970"/>
    <lineage>
        <taxon>Eukaryota</taxon>
        <taxon>Sar</taxon>
        <taxon>Stramenopiles</taxon>
        <taxon>Oomycota</taxon>
        <taxon>Peronosporomycetes</taxon>
        <taxon>Peronosporales</taxon>
        <taxon>Peronosporaceae</taxon>
        <taxon>Peronospora</taxon>
    </lineage>
</organism>
<evidence type="ECO:0000313" key="1">
    <source>
        <dbReference type="EMBL" id="CAK7915349.1"/>
    </source>
</evidence>
<accession>A0AAV1TCN4</accession>
<protein>
    <submittedName>
        <fullName evidence="1">Uncharacterized protein</fullName>
    </submittedName>
</protein>
<dbReference type="EMBL" id="CAKLBY020000042">
    <property type="protein sequence ID" value="CAK7915349.1"/>
    <property type="molecule type" value="Genomic_DNA"/>
</dbReference>
<name>A0AAV1TCN4_9STRA</name>
<sequence>MAPFAHKSDTMLDSEATQLGRDPHVLLLETIRGVLRPKTTSVALFLGGSVPSCLCRNVRPEELSSYARCGCSNDSRSTNTPRYIWRLARS</sequence>
<gene>
    <name evidence="1" type="ORF">PM001_LOCUS5170</name>
</gene>